<evidence type="ECO:0000313" key="1">
    <source>
        <dbReference type="EMBL" id="KAJ1891778.1"/>
    </source>
</evidence>
<reference evidence="1" key="1">
    <citation type="submission" date="2022-07" db="EMBL/GenBank/DDBJ databases">
        <title>Phylogenomic reconstructions and comparative analyses of Kickxellomycotina fungi.</title>
        <authorList>
            <person name="Reynolds N.K."/>
            <person name="Stajich J.E."/>
            <person name="Barry K."/>
            <person name="Grigoriev I.V."/>
            <person name="Crous P."/>
            <person name="Smith M.E."/>
        </authorList>
    </citation>
    <scope>NUCLEOTIDE SEQUENCE</scope>
    <source>
        <strain evidence="1">Benny 63K</strain>
    </source>
</reference>
<dbReference type="Proteomes" id="UP001150581">
    <property type="component" value="Unassembled WGS sequence"/>
</dbReference>
<comment type="caution">
    <text evidence="1">The sequence shown here is derived from an EMBL/GenBank/DDBJ whole genome shotgun (WGS) entry which is preliminary data.</text>
</comment>
<sequence>MEEGSNGSDSWTLALTALANSKRTSSLPQLIVDERPATQVAATSPTSRARMSRGGVVSNRTLWQPFDCGYERCEPAAVKHEQKPSRPPIKVLARPSQSDTKKGQLPAGGEQSAATTSQQQAESLIEKQREYEKIRREIFGL</sequence>
<organism evidence="1 2">
    <name type="scientific">Kickxella alabastrina</name>
    <dbReference type="NCBI Taxonomy" id="61397"/>
    <lineage>
        <taxon>Eukaryota</taxon>
        <taxon>Fungi</taxon>
        <taxon>Fungi incertae sedis</taxon>
        <taxon>Zoopagomycota</taxon>
        <taxon>Kickxellomycotina</taxon>
        <taxon>Kickxellomycetes</taxon>
        <taxon>Kickxellales</taxon>
        <taxon>Kickxellaceae</taxon>
        <taxon>Kickxella</taxon>
    </lineage>
</organism>
<accession>A0ACC1IJ58</accession>
<protein>
    <submittedName>
        <fullName evidence="1">Uncharacterized protein</fullName>
    </submittedName>
</protein>
<proteinExistence type="predicted"/>
<keyword evidence="2" id="KW-1185">Reference proteome</keyword>
<gene>
    <name evidence="1" type="ORF">LPJ66_006725</name>
</gene>
<evidence type="ECO:0000313" key="2">
    <source>
        <dbReference type="Proteomes" id="UP001150581"/>
    </source>
</evidence>
<name>A0ACC1IJ58_9FUNG</name>
<dbReference type="EMBL" id="JANBPG010001103">
    <property type="protein sequence ID" value="KAJ1891778.1"/>
    <property type="molecule type" value="Genomic_DNA"/>
</dbReference>